<feature type="compositionally biased region" description="Low complexity" evidence="1">
    <location>
        <begin position="442"/>
        <end position="451"/>
    </location>
</feature>
<dbReference type="InterPro" id="IPR008929">
    <property type="entry name" value="Chondroitin_lyas"/>
</dbReference>
<sequence>MSDGGTEPGTSAATIGAAKVVGSSLRDVYAKKGLSQIPRLLSLQDRNPLSRTYGCFNREYWLCRTLDFPSAIAQFGVHSLALAYVTPFPDNPYFRSPKIREWTLAGIDYWMRIQKSDGSFDEFYPNERGWAGPTGFLLYVMCDSYRLLGSEFPESERNRFLEAVARAGRFLAKYDEPGVLANHHAMAVLPIYEAYALLGEKKLLDGFRVRLDDFLAQTRDEGWCLEYDGADLGYLSATVSFLSKLHKLYQDERTETVCRRAIDFAAYFAYPNKHYAGSMGSRQTLHFYPHGFEVYAGQGNGLAAAVAQRLLEGLAEGALVPPEIQEDRYFLYRIPELLQSWVDYGGRPDPLPALPDQGEPFQRYWPGAKIYARKGVDARGRAYYTLVNLAKGGVVKHFRLDTGASVENDCGFLAQLADGKVITSQWISEGNRARGPQEAAESRGSSGGSPAAATVAVESPAHFMVMKLFNPITMIGFRVFMLAVGWQTRLAYEIKGWIRKLLMTRSGASPVRWSREVSFGADEFVIRDRIEKGTAAAFTRLLLGDEFHVRYVPQSRYFQPQELTMQGIDLEPEVLDRLNRTGTVTMSRRIDYYDGLRERRVEE</sequence>
<evidence type="ECO:0000313" key="2">
    <source>
        <dbReference type="EMBL" id="MCA9726564.1"/>
    </source>
</evidence>
<protein>
    <submittedName>
        <fullName evidence="2">Uncharacterized protein</fullName>
    </submittedName>
</protein>
<feature type="region of interest" description="Disordered" evidence="1">
    <location>
        <begin position="429"/>
        <end position="451"/>
    </location>
</feature>
<dbReference type="Proteomes" id="UP000697710">
    <property type="component" value="Unassembled WGS sequence"/>
</dbReference>
<dbReference type="AlphaFoldDB" id="A0A956LVV3"/>
<gene>
    <name evidence="2" type="ORF">KC729_02710</name>
</gene>
<comment type="caution">
    <text evidence="2">The sequence shown here is derived from an EMBL/GenBank/DDBJ whole genome shotgun (WGS) entry which is preliminary data.</text>
</comment>
<reference evidence="2" key="1">
    <citation type="submission" date="2020-04" db="EMBL/GenBank/DDBJ databases">
        <authorList>
            <person name="Zhang T."/>
        </authorList>
    </citation>
    <scope>NUCLEOTIDE SEQUENCE</scope>
    <source>
        <strain evidence="2">HKST-UBA01</strain>
    </source>
</reference>
<proteinExistence type="predicted"/>
<reference evidence="2" key="2">
    <citation type="journal article" date="2021" name="Microbiome">
        <title>Successional dynamics and alternative stable states in a saline activated sludge microbial community over 9 years.</title>
        <authorList>
            <person name="Wang Y."/>
            <person name="Ye J."/>
            <person name="Ju F."/>
            <person name="Liu L."/>
            <person name="Boyd J.A."/>
            <person name="Deng Y."/>
            <person name="Parks D.H."/>
            <person name="Jiang X."/>
            <person name="Yin X."/>
            <person name="Woodcroft B.J."/>
            <person name="Tyson G.W."/>
            <person name="Hugenholtz P."/>
            <person name="Polz M.F."/>
            <person name="Zhang T."/>
        </authorList>
    </citation>
    <scope>NUCLEOTIDE SEQUENCE</scope>
    <source>
        <strain evidence="2">HKST-UBA01</strain>
    </source>
</reference>
<dbReference type="EMBL" id="JAGQHR010000043">
    <property type="protein sequence ID" value="MCA9726564.1"/>
    <property type="molecule type" value="Genomic_DNA"/>
</dbReference>
<dbReference type="Gene3D" id="1.50.10.100">
    <property type="entry name" value="Chondroitin AC/alginate lyase"/>
    <property type="match status" value="1"/>
</dbReference>
<accession>A0A956LVV3</accession>
<organism evidence="2 3">
    <name type="scientific">Eiseniibacteriota bacterium</name>
    <dbReference type="NCBI Taxonomy" id="2212470"/>
    <lineage>
        <taxon>Bacteria</taxon>
        <taxon>Candidatus Eiseniibacteriota</taxon>
    </lineage>
</organism>
<name>A0A956LVV3_UNCEI</name>
<dbReference type="SUPFAM" id="SSF81853">
    <property type="entry name" value="Family 10 polysaccharide lyase"/>
    <property type="match status" value="1"/>
</dbReference>
<dbReference type="SUPFAM" id="SSF48230">
    <property type="entry name" value="Chondroitin AC/alginate lyase"/>
    <property type="match status" value="1"/>
</dbReference>
<evidence type="ECO:0000313" key="3">
    <source>
        <dbReference type="Proteomes" id="UP000697710"/>
    </source>
</evidence>
<evidence type="ECO:0000256" key="1">
    <source>
        <dbReference type="SAM" id="MobiDB-lite"/>
    </source>
</evidence>